<dbReference type="Pfam" id="PF00145">
    <property type="entry name" value="DNA_methylase"/>
    <property type="match status" value="1"/>
</dbReference>
<feature type="coiled-coil region" evidence="4">
    <location>
        <begin position="3649"/>
        <end position="3676"/>
    </location>
</feature>
<feature type="region of interest" description="Disordered" evidence="5">
    <location>
        <begin position="411"/>
        <end position="518"/>
    </location>
</feature>
<feature type="compositionally biased region" description="Basic residues" evidence="5">
    <location>
        <begin position="214"/>
        <end position="227"/>
    </location>
</feature>
<keyword evidence="3" id="KW-0233">DNA recombination</keyword>
<dbReference type="Pfam" id="PF07727">
    <property type="entry name" value="RVT_2"/>
    <property type="match status" value="1"/>
</dbReference>
<dbReference type="EMBL" id="CAMXCT020002090">
    <property type="protein sequence ID" value="CAL1148940.1"/>
    <property type="molecule type" value="Genomic_DNA"/>
</dbReference>
<feature type="compositionally biased region" description="Basic and acidic residues" evidence="5">
    <location>
        <begin position="115"/>
        <end position="141"/>
    </location>
</feature>
<evidence type="ECO:0000313" key="9">
    <source>
        <dbReference type="EMBL" id="CAL4782877.1"/>
    </source>
</evidence>
<feature type="compositionally biased region" description="Low complexity" evidence="5">
    <location>
        <begin position="4423"/>
        <end position="4436"/>
    </location>
</feature>
<dbReference type="GO" id="GO:0071011">
    <property type="term" value="C:precatalytic spliceosome"/>
    <property type="evidence" value="ECO:0007669"/>
    <property type="project" value="TreeGrafter"/>
</dbReference>
<feature type="region of interest" description="Disordered" evidence="5">
    <location>
        <begin position="609"/>
        <end position="696"/>
    </location>
</feature>
<dbReference type="OrthoDB" id="414945at2759"/>
<keyword evidence="6" id="KW-1133">Transmembrane helix</keyword>
<keyword evidence="4" id="KW-0175">Coiled coil</keyword>
<feature type="compositionally biased region" description="Basic residues" evidence="5">
    <location>
        <begin position="645"/>
        <end position="655"/>
    </location>
</feature>
<feature type="region of interest" description="Disordered" evidence="5">
    <location>
        <begin position="2273"/>
        <end position="2401"/>
    </location>
</feature>
<feature type="domain" description="Integrase catalytic" evidence="7">
    <location>
        <begin position="3445"/>
        <end position="3569"/>
    </location>
</feature>
<keyword evidence="6" id="KW-0472">Membrane</keyword>
<feature type="region of interest" description="Disordered" evidence="5">
    <location>
        <begin position="3369"/>
        <end position="3419"/>
    </location>
</feature>
<feature type="compositionally biased region" description="Basic and acidic residues" evidence="5">
    <location>
        <begin position="2373"/>
        <end position="2401"/>
    </location>
</feature>
<gene>
    <name evidence="8" type="ORF">C1SCF055_LOCUS22103</name>
</gene>
<dbReference type="PANTHER" id="PTHR46589:SF1">
    <property type="entry name" value="APOPTOTIC CHROMATIN CONDENSATION INDUCER IN THE NUCLEUS"/>
    <property type="match status" value="1"/>
</dbReference>
<name>A0A9P1CPZ5_9DINO</name>
<dbReference type="InterPro" id="IPR013103">
    <property type="entry name" value="RVT_2"/>
</dbReference>
<dbReference type="InterPro" id="IPR012337">
    <property type="entry name" value="RNaseH-like_sf"/>
</dbReference>
<evidence type="ECO:0000256" key="3">
    <source>
        <dbReference type="ARBA" id="ARBA00023172"/>
    </source>
</evidence>
<keyword evidence="6" id="KW-0812">Transmembrane</keyword>
<sequence length="4552" mass="509291">MPGSGLLCRKCRSGFAPSGDTWCCLCSGASALNESAKHRFHSLAHRSLAEELVVQVSRQVQGLVKLDRQVHSQVTSLSDRLEHTKGRLDEVTNTVDRSAHPKSSAARRSPQGAEPVERVKEEEKERRSEREADKHGEKEADYGSGSDYEDEESEEEGERKEDKPAEREVPLAAPRGHEAPKSPPGPPPPPPVREDRRSRQRSRSPRERRDNRSGKRRRRGGKKHKQQFRGLENPDLQFHHPPRHDAIDLGEVLTTEDRQFWKNCPIEVGAVLQLPTHRGEPPEVEDSNMAVFVHSLTEDESGLWLQVKFLGGAHPWSRDRGIKIFSRERRAIHVCLMGVTDCPVDAEKTWHVERFTVFPPGVPPPSYVEKAKRKDWKKLYTRSISLKQEETPEEGRRRSPGEAGRALALAIKNEPEAAVHVSSSSTPERRRKDRSVSSMRAALAKAAAQHREDARTGRSSRARRRRKGRSGSRDRRRRSRSRRRRRRRGDSRDSRSRSRSSSSSDSMLPPLQKKAAKSPGSVLKMLLTSVGVALADAAVQEGVHRLPEGRALTRAGGCGGWQVPGGGKCRADQQLAGCAAPGSNSTHGQAGLAAPAVLLQAQRHGRAVEKAIGKRNWRPGGDYTRSTAHPAEGGTPSGKDEKGRGKGGGRGKGRGFGKGAWRAPGQMSPGEYDGPSSIAAGPVEYPEPDASSGESDGFDPILLQLALFEVAADPDGVAATDPYGGRLPGLAGEMPADRAGAFESPVRVFPNETVAAFATPGALGITLAEGIGHGIVPKGMNSLLEMVEHTTPIGDVLSKKISYDGEEFAEPLPLTWRQIEKSLPPAGHGGSVDLLPLLVGRARYLVQNPEELLLGPEAREPGPNKAQVHIAPGEKLEVWQLLRERGIVDWLELEQVYSDAGGPFLSGMFGVAKAGRFTESGDPLLRVIMNLKPINRALAIIQGDIAELPSAMAWCQLALEEDETIHVSQADMSSAFYLFRLPRAWHRFLGFNAKFNGKLLGLDHSKVYVPVCKVLPMGWSSSVGLMQMASRELIRRGDQLGAEELRRQAVAPGWFVDLVLRAGPQQFWQVYLDNYMSGEVSLKGLESSTSAVLHQGAVAAWTGEGVLCAEDKHVLAARDAVELGVNINGDAGLVGGSPERLHKLVVATLMLLGQTLPRVKWVQILLGRWIFVLQFRRPAMAALSKCWNYVKKGQDRRRWWPVVQQELSTLLCLLPLLHTDLRVSFSDTTTCSDASHFGGAVASAVSLTGAGSQLTHRLQSRELEPIQANLLVVSAFNGIGGAFRGYDLAGVRPAALISIEWDRAAQRVTRKAWPHVLEIGDIETISRATVQEWFNTFPRVTRVHLIGGFPCVHLSSARAGRQNLEGEGSRLFWTLLQLLRWLREVFEPLAVVDFVVENVLSMDVSARVEISQWLGVEPLALCPSDILPYNRPRLAWVSAPVTATEGTCFTKQGDLTRVHMSGAEVADHQWIDDGWSRYNPDGKLPTFMKAIPRSRPPPRPAGLSRCNPACCERWQSDRFRFPPYQYLLEHLLVNKEGDLRYPNAGERERLLGFGCSHTMFAWPANKVKGAERDFEDIRLSLCGDSFSMLSFGWVISQLCKPYRTPLAPAMIIARMGLAPGCGLAGHLAAPIQKRLCYGPPPDTAVAAAQLTAHLSRHVNHTGSDVSLALGVPFTNKGASHVTLRADWWTRPITKGKSLAERRAARRGVSLRGVGISPKTEARYTSALAMLMPSLEQAGSMEDLDPLCEEWIECQWVNGTPLGVIGDALCAAHFYWPQVKGHLRGSWKLYRNWRRIEVPQRAPPLPRLVCRALISYFTERDDPVMAFLLALGFHTYLRTGEILKLQVRDVLLTPNHGVVSVRRSKTGLRFNMDEAVAINDRSLLELWDLCRLVHTMRPHDFIWDRSAASFRSHFYTGINFFGLSDLQFQCYSIRRGGATHSFQTQQSLESILLRGRWRALGVARLYIEAFALSQGNAVEAIGTARDVAVEPFNKTRNGKGWGWGMCVMSPKGMNDDAMIRRRRDFMALEDGQLALQDQGDQEERPGEEAREAANGSERDHGAREELGGKTDVATTTAESPQLSRPQTSPKAFGPQPNGVDMVTPEQESLVKPTPAKGPLGKQSNAGQVESQVALTSEQPLFTPDQVRAFDNLHRQAPGIYGHMPPLMSAPVDPRFALQPHADSRYAMASHDMPMVPVVQRPTFLEDEEKRVFFRMLSEERMEMQRSSQQFLKEIQMLRDENVALRMDLQQDSRRFHTPPEVSSQDDIQVRRQERFGELHPRRSLFEDEEDGARARQDQEDGARVRQAKEDGTRVQQAKEEGARARQDQEDGTRVRQAKEEGARARQDQEEGTRVRQEQSETGKGRGSGGGWRSMSRERSRSHSKDSRGKEKIEEGSSTHHKSLEVMSLMLQSMQKLMEDRDERAEAVRTVIPDLPQLPEWSGNGPIDMGNWLVLLEPVMSDLSANSELWWKRTLEELQIWYEDHMKLAPLARSSHSMETPAALQDRKWARLERRVASMLLKAIPTGAREEMISGKKTTVFAILATLQVAYQPGGLAEKEIILRNLEQPNEATSVQEAVLSLRRWGRWRTRAQELGVAEPDPSILMRGLTRLTKRVVDNNRELLFRISLARSTLMVDCAPTRSSVSQFANHLQAELEQIAHVERRGAAAANNNKQEVKVKKLEERTEAKGESKGKGKREEKGGERMPCKFFLTEEGCKKGKTVHMAACVGWSKTLLALWIDTALRVQAEKEARATEGSATASVPSDVGEAGSSASNEEVMKSLIEEAGKMLKGMPVQEHRKSEEEEKGDKLQQLQKQLDALARANVKVLRLTKLGGHGERGLIDSGATHALRGRRPREKVEMYPIVEVQLAGGEMKRMHLSPQGILIGDKDTEPIIPMGLLTKCLACDIQWTSEGLNVLHPDLGQLDVIIDHGCPMLERNQALLLIKQLEDLTVVKMKELGISQNRELQWLTRLVREHPAFRSLPEELKGRLIEEPAMDATALGNRRQRKRWRNEGVAIHLFSGGKDGYPLKRAFKEVGGQPHRLLELDIAHGHEGADLSPSGKAYGALLRLAFDGQIKGLIGGPPCRTRSVLRHMEVEGMKNMPRPLRAWHGEEFGKFGLTSQEKNAVLEDDTLLFRFLLIFVVSEEVRKALRRTQKVSFGMEQPAPPENMEEVVSWWRTEQWAALKNLYDLKEQTFNQSSFGGTATKPTTRAGNLKIQLPLCQKRGEPRNVEGMNRGEIFESSKKLSRWAPGLMREIACALQAQVWHAPVLKRMTYEKWREHVLAHHVPYNKECNICQEACAKEPYHRRSRLPPKAGVLSIDVSGPFHEAPDLFRGTKAKYMLVGAFTWPSQKTAEQRKKEKEDLWQVKADLEEAPEIEDGEEYADDERSEEKQREEEPREEHRENIRADGGLDEELPPEEREEMEIAEEIGQCKKPFGMDLIRLVTPMSSRNQKEVLKAVSKFYLQLKADGYEVKQLHSDHGGEFESEALQAWCEARALLHTWTAGDQPQSNGRAEQSVGEIKARIRRMLKAAGANFSRWPLAARCLHEKLRAEALGLKPSPPFLSEVYVRKRFWRSKELEPTQEKVLYLGPSWIDHGHWIEREDGSKALTRIVITNLAEPPQDHHWIALEDHISPLEQRKRLREKTAVKAFEVIEEEEEQRQQKEQLNQRRIQKVIEEEMTTAVFDHQGVLEEVLEGVAWLKEAIVEEGNQEILQTKVVSHGEVRRNAAAWIPAIKAELESLMVLKGALKVVEAEEGKRLLREDLAEFIPSKFVFTIKPQPGQSSGKLKARLVACGNYIEDQPNQELYAGGAGAVALRLAIALAAQRSWSAIALDVRTAFLNAPMKLPEEEGKPPRRALIKPPALLEELQLVKKGAFYEAIMALYGYRQSPRLWSDFRDQEMERMEAEVEGKRVHMVQLLTEPGLWRILEEDEEGEEELKGVVVVYVDDMLFLGEKSHINAMVNKVKEKWETSPPEEVGDTEGVRFLGSEIWKNKDGSWSATQENYTRDLLQRNLGGEAEKWKIKKVPMSQEIEEAEPEKRTPQLVKLAQKAVGELVWLVTRCRPDLMLATSKLAAAITKNPEAVVQASEQVWAYLAGTPLGGLHFPPDPEDQILKVYADAAFGTTCHGCTLIKWGQSPILWKSSRHSTFSHSTAEAELMELVDAASAGDAVRVVIEELVDGKIISVAFTDSSSALAIATGETGAWRTRHLRRRALNLRWRVSRGDWAVRHLAGSEMPADLGTKILGAERFLKLREMLGMKDQGEKGGTQEKRKEEEEKAQTETPSKEGVKKALQLLIVAATISTANSHSMVHYHSSEEIQEWRERTWYWLPLIFYTLFVILVTLLLPCLWRRLAPQPQPLQADYVFRNEERHLEAELRDQKGKGKGQGGESSDQARRRNQVKGKGKNEERQEAEVPSPTPLSMPMSSSQSSSSKGKGREERYIAIQERATHLFLTGTGGKYHVDRNCHGLRKAVHITESEWCRQCLHVGQRVQKLFSKGIGHKLHRSITEECTALESVDSFREYYPCHICVPLPAEPFIKGSSKGLSQT</sequence>
<dbReference type="InterPro" id="IPR036397">
    <property type="entry name" value="RNaseH_sf"/>
</dbReference>
<feature type="compositionally biased region" description="Basic and acidic residues" evidence="5">
    <location>
        <begin position="157"/>
        <end position="180"/>
    </location>
</feature>
<reference evidence="9 10" key="2">
    <citation type="submission" date="2024-05" db="EMBL/GenBank/DDBJ databases">
        <authorList>
            <person name="Chen Y."/>
            <person name="Shah S."/>
            <person name="Dougan E. K."/>
            <person name="Thang M."/>
            <person name="Chan C."/>
        </authorList>
    </citation>
    <scope>NUCLEOTIDE SEQUENCE [LARGE SCALE GENOMIC DNA]</scope>
</reference>
<feature type="compositionally biased region" description="Acidic residues" evidence="5">
    <location>
        <begin position="147"/>
        <end position="156"/>
    </location>
</feature>
<evidence type="ECO:0000313" key="8">
    <source>
        <dbReference type="EMBL" id="CAI3995565.1"/>
    </source>
</evidence>
<dbReference type="GO" id="GO:0006310">
    <property type="term" value="P:DNA recombination"/>
    <property type="evidence" value="ECO:0007669"/>
    <property type="project" value="UniProtKB-KW"/>
</dbReference>
<dbReference type="GO" id="GO:0032259">
    <property type="term" value="P:methylation"/>
    <property type="evidence" value="ECO:0007669"/>
    <property type="project" value="UniProtKB-KW"/>
</dbReference>
<feature type="compositionally biased region" description="Basic and acidic residues" evidence="5">
    <location>
        <begin position="79"/>
        <end position="90"/>
    </location>
</feature>
<dbReference type="SUPFAM" id="SSF53098">
    <property type="entry name" value="Ribonuclease H-like"/>
    <property type="match status" value="1"/>
</dbReference>
<dbReference type="InterPro" id="IPR013762">
    <property type="entry name" value="Integrase-like_cat_sf"/>
</dbReference>
<feature type="region of interest" description="Disordered" evidence="5">
    <location>
        <begin position="76"/>
        <end position="243"/>
    </location>
</feature>
<dbReference type="Gene3D" id="3.30.420.10">
    <property type="entry name" value="Ribonuclease H-like superfamily/Ribonuclease H"/>
    <property type="match status" value="1"/>
</dbReference>
<keyword evidence="10" id="KW-1185">Reference proteome</keyword>
<feature type="compositionally biased region" description="Basic and acidic residues" evidence="5">
    <location>
        <begin position="2273"/>
        <end position="2362"/>
    </location>
</feature>
<dbReference type="InterPro" id="IPR052793">
    <property type="entry name" value="EJC-associated_protein"/>
</dbReference>
<dbReference type="InterPro" id="IPR011010">
    <property type="entry name" value="DNA_brk_join_enz"/>
</dbReference>
<dbReference type="EMBL" id="CAMXCT030002090">
    <property type="protein sequence ID" value="CAL4782877.1"/>
    <property type="molecule type" value="Genomic_DNA"/>
</dbReference>
<evidence type="ECO:0000259" key="7">
    <source>
        <dbReference type="PROSITE" id="PS50994"/>
    </source>
</evidence>
<reference evidence="8" key="1">
    <citation type="submission" date="2022-10" db="EMBL/GenBank/DDBJ databases">
        <authorList>
            <person name="Chen Y."/>
            <person name="Dougan E. K."/>
            <person name="Chan C."/>
            <person name="Rhodes N."/>
            <person name="Thang M."/>
        </authorList>
    </citation>
    <scope>NUCLEOTIDE SEQUENCE</scope>
</reference>
<feature type="region of interest" description="Disordered" evidence="5">
    <location>
        <begin position="4264"/>
        <end position="4290"/>
    </location>
</feature>
<dbReference type="GO" id="GO:0015074">
    <property type="term" value="P:DNA integration"/>
    <property type="evidence" value="ECO:0007669"/>
    <property type="project" value="InterPro"/>
</dbReference>
<feature type="region of interest" description="Disordered" evidence="5">
    <location>
        <begin position="2033"/>
        <end position="2124"/>
    </location>
</feature>
<feature type="transmembrane region" description="Helical" evidence="6">
    <location>
        <begin position="4330"/>
        <end position="4353"/>
    </location>
</feature>
<evidence type="ECO:0000256" key="6">
    <source>
        <dbReference type="SAM" id="Phobius"/>
    </source>
</evidence>
<dbReference type="InterPro" id="IPR029063">
    <property type="entry name" value="SAM-dependent_MTases_sf"/>
</dbReference>
<dbReference type="GO" id="GO:0003723">
    <property type="term" value="F:RNA binding"/>
    <property type="evidence" value="ECO:0007669"/>
    <property type="project" value="TreeGrafter"/>
</dbReference>
<evidence type="ECO:0000256" key="4">
    <source>
        <dbReference type="SAM" id="Coils"/>
    </source>
</evidence>
<dbReference type="EMBL" id="CAMXCT010002090">
    <property type="protein sequence ID" value="CAI3995565.1"/>
    <property type="molecule type" value="Genomic_DNA"/>
</dbReference>
<feature type="compositionally biased region" description="Basic and acidic residues" evidence="5">
    <location>
        <begin position="204"/>
        <end position="213"/>
    </location>
</feature>
<dbReference type="GO" id="GO:0003677">
    <property type="term" value="F:DNA binding"/>
    <property type="evidence" value="ECO:0007669"/>
    <property type="project" value="InterPro"/>
</dbReference>
<feature type="region of interest" description="Disordered" evidence="5">
    <location>
        <begin position="4378"/>
        <end position="4442"/>
    </location>
</feature>
<protein>
    <submittedName>
        <fullName evidence="9">Retrovirus-related Pol polyprotein from transposon TNT 1-94</fullName>
    </submittedName>
</protein>
<feature type="compositionally biased region" description="Polar residues" evidence="5">
    <location>
        <begin position="2071"/>
        <end position="2088"/>
    </location>
</feature>
<dbReference type="InterPro" id="IPR001525">
    <property type="entry name" value="C5_MeTfrase"/>
</dbReference>
<keyword evidence="2" id="KW-0808">Transferase</keyword>
<organism evidence="8">
    <name type="scientific">Cladocopium goreaui</name>
    <dbReference type="NCBI Taxonomy" id="2562237"/>
    <lineage>
        <taxon>Eukaryota</taxon>
        <taxon>Sar</taxon>
        <taxon>Alveolata</taxon>
        <taxon>Dinophyceae</taxon>
        <taxon>Suessiales</taxon>
        <taxon>Symbiodiniaceae</taxon>
        <taxon>Cladocopium</taxon>
    </lineage>
</organism>
<dbReference type="SUPFAM" id="SSF53335">
    <property type="entry name" value="S-adenosyl-L-methionine-dependent methyltransferases"/>
    <property type="match status" value="1"/>
</dbReference>
<dbReference type="InterPro" id="IPR001584">
    <property type="entry name" value="Integrase_cat-core"/>
</dbReference>
<dbReference type="GO" id="GO:0061574">
    <property type="term" value="C:ASAP complex"/>
    <property type="evidence" value="ECO:0007669"/>
    <property type="project" value="TreeGrafter"/>
</dbReference>
<feature type="coiled-coil region" evidence="4">
    <location>
        <begin position="2802"/>
        <end position="2829"/>
    </location>
</feature>
<accession>A0A9P1CPZ5</accession>
<evidence type="ECO:0000256" key="5">
    <source>
        <dbReference type="SAM" id="MobiDB-lite"/>
    </source>
</evidence>
<keyword evidence="1" id="KW-0489">Methyltransferase</keyword>
<feature type="region of interest" description="Disordered" evidence="5">
    <location>
        <begin position="2665"/>
        <end position="2701"/>
    </location>
</feature>
<proteinExistence type="predicted"/>
<feature type="compositionally biased region" description="Basic and acidic residues" evidence="5">
    <location>
        <begin position="2673"/>
        <end position="2701"/>
    </location>
</feature>
<dbReference type="PANTHER" id="PTHR46589">
    <property type="entry name" value="APOPTOTIC CHROMATIN CONDENSATION INDUCER IN THE NUCLEUS"/>
    <property type="match status" value="1"/>
</dbReference>
<dbReference type="GO" id="GO:0008380">
    <property type="term" value="P:RNA splicing"/>
    <property type="evidence" value="ECO:0007669"/>
    <property type="project" value="TreeGrafter"/>
</dbReference>
<dbReference type="CDD" id="cd09272">
    <property type="entry name" value="RNase_HI_RT_Ty1"/>
    <property type="match status" value="1"/>
</dbReference>
<feature type="compositionally biased region" description="Basic and acidic residues" evidence="5">
    <location>
        <begin position="3390"/>
        <end position="3408"/>
    </location>
</feature>
<feature type="compositionally biased region" description="Basic and acidic residues" evidence="5">
    <location>
        <begin position="2040"/>
        <end position="2067"/>
    </location>
</feature>
<feature type="region of interest" description="Disordered" evidence="5">
    <location>
        <begin position="2752"/>
        <end position="2774"/>
    </location>
</feature>
<feature type="compositionally biased region" description="Basic residues" evidence="5">
    <location>
        <begin position="458"/>
        <end position="489"/>
    </location>
</feature>
<dbReference type="Proteomes" id="UP001152797">
    <property type="component" value="Unassembled WGS sequence"/>
</dbReference>
<dbReference type="Gene3D" id="3.40.50.150">
    <property type="entry name" value="Vaccinia Virus protein VP39"/>
    <property type="match status" value="1"/>
</dbReference>
<dbReference type="SUPFAM" id="SSF56349">
    <property type="entry name" value="DNA breaking-rejoining enzymes"/>
    <property type="match status" value="1"/>
</dbReference>
<feature type="compositionally biased region" description="Pro residues" evidence="5">
    <location>
        <begin position="181"/>
        <end position="191"/>
    </location>
</feature>
<dbReference type="Gene3D" id="1.10.443.10">
    <property type="entry name" value="Intergrase catalytic core"/>
    <property type="match status" value="1"/>
</dbReference>
<evidence type="ECO:0000313" key="10">
    <source>
        <dbReference type="Proteomes" id="UP001152797"/>
    </source>
</evidence>
<dbReference type="PROSITE" id="PS50994">
    <property type="entry name" value="INTEGRASE"/>
    <property type="match status" value="1"/>
</dbReference>
<comment type="caution">
    <text evidence="8">The sequence shown here is derived from an EMBL/GenBank/DDBJ whole genome shotgun (WGS) entry which is preliminary data.</text>
</comment>
<evidence type="ECO:0000256" key="2">
    <source>
        <dbReference type="ARBA" id="ARBA00022679"/>
    </source>
</evidence>
<dbReference type="GO" id="GO:0008168">
    <property type="term" value="F:methyltransferase activity"/>
    <property type="evidence" value="ECO:0007669"/>
    <property type="project" value="UniProtKB-KW"/>
</dbReference>
<feature type="compositionally biased region" description="Acidic residues" evidence="5">
    <location>
        <begin position="3373"/>
        <end position="3389"/>
    </location>
</feature>
<evidence type="ECO:0000256" key="1">
    <source>
        <dbReference type="ARBA" id="ARBA00022603"/>
    </source>
</evidence>